<sequence>MWKAGKVTGFIVSGDNRRDSYNEPDAMKEALVARGVPAENIVCDYAGLRTFDSVVRAKQIFGVKKVVFVSQRFQNERAQYMATQCDLDAVSYVAKDVTGRGGLGTKLREVLARPQMVLNFKPLATEPKHLGQKEILPFQ</sequence>
<dbReference type="InterPro" id="IPR003848">
    <property type="entry name" value="DUF218"/>
</dbReference>
<evidence type="ECO:0000313" key="3">
    <source>
        <dbReference type="Proteomes" id="UP000239907"/>
    </source>
</evidence>
<dbReference type="Proteomes" id="UP000239907">
    <property type="component" value="Unassembled WGS sequence"/>
</dbReference>
<dbReference type="Pfam" id="PF02698">
    <property type="entry name" value="DUF218"/>
    <property type="match status" value="1"/>
</dbReference>
<feature type="domain" description="DUF218" evidence="1">
    <location>
        <begin position="2"/>
        <end position="94"/>
    </location>
</feature>
<gene>
    <name evidence="2" type="ORF">BSZ32_03645</name>
</gene>
<keyword evidence="3" id="KW-1185">Reference proteome</keyword>
<evidence type="ECO:0000313" key="2">
    <source>
        <dbReference type="EMBL" id="PQJ27681.1"/>
    </source>
</evidence>
<organism evidence="2 3">
    <name type="scientific">Rubritalea profundi</name>
    <dbReference type="NCBI Taxonomy" id="1658618"/>
    <lineage>
        <taxon>Bacteria</taxon>
        <taxon>Pseudomonadati</taxon>
        <taxon>Verrucomicrobiota</taxon>
        <taxon>Verrucomicrobiia</taxon>
        <taxon>Verrucomicrobiales</taxon>
        <taxon>Rubritaleaceae</taxon>
        <taxon>Rubritalea</taxon>
    </lineage>
</organism>
<proteinExistence type="predicted"/>
<dbReference type="InterPro" id="IPR051599">
    <property type="entry name" value="Cell_Envelope_Assoc"/>
</dbReference>
<dbReference type="CDD" id="cd06259">
    <property type="entry name" value="YdcF-like"/>
    <property type="match status" value="1"/>
</dbReference>
<accession>A0A2S7TZL6</accession>
<dbReference type="GO" id="GO:0005886">
    <property type="term" value="C:plasma membrane"/>
    <property type="evidence" value="ECO:0007669"/>
    <property type="project" value="TreeGrafter"/>
</dbReference>
<evidence type="ECO:0000259" key="1">
    <source>
        <dbReference type="Pfam" id="PF02698"/>
    </source>
</evidence>
<name>A0A2S7TZL6_9BACT</name>
<dbReference type="AlphaFoldDB" id="A0A2S7TZL6"/>
<protein>
    <recommendedName>
        <fullName evidence="1">DUF218 domain-containing protein</fullName>
    </recommendedName>
</protein>
<reference evidence="2 3" key="1">
    <citation type="submission" date="2016-12" db="EMBL/GenBank/DDBJ databases">
        <title>Study of bacterial adaptation to deep sea.</title>
        <authorList>
            <person name="Song J."/>
            <person name="Yoshizawa S."/>
            <person name="Kogure K."/>
        </authorList>
    </citation>
    <scope>NUCLEOTIDE SEQUENCE [LARGE SCALE GENOMIC DNA]</scope>
    <source>
        <strain evidence="2 3">SAORIC-165</strain>
    </source>
</reference>
<comment type="caution">
    <text evidence="2">The sequence shown here is derived from an EMBL/GenBank/DDBJ whole genome shotgun (WGS) entry which is preliminary data.</text>
</comment>
<dbReference type="PANTHER" id="PTHR30336">
    <property type="entry name" value="INNER MEMBRANE PROTEIN, PROBABLE PERMEASE"/>
    <property type="match status" value="1"/>
</dbReference>
<dbReference type="PANTHER" id="PTHR30336:SF20">
    <property type="entry name" value="DUF218 DOMAIN-CONTAINING PROTEIN"/>
    <property type="match status" value="1"/>
</dbReference>
<dbReference type="EMBL" id="MQWA01000001">
    <property type="protein sequence ID" value="PQJ27681.1"/>
    <property type="molecule type" value="Genomic_DNA"/>
</dbReference>